<reference evidence="1 2" key="1">
    <citation type="submission" date="2017-10" db="EMBL/GenBank/DDBJ databases">
        <title>Genomic analysis of the genus Acetobacter.</title>
        <authorList>
            <person name="Kim K.H."/>
            <person name="Chun B.H."/>
            <person name="Son A.R."/>
            <person name="Jeon C.O."/>
        </authorList>
    </citation>
    <scope>NUCLEOTIDE SEQUENCE [LARGE SCALE GENOMIC DNA]</scope>
    <source>
        <strain evidence="1 2">LHT 2458</strain>
    </source>
</reference>
<protein>
    <submittedName>
        <fullName evidence="1">Phage tail protein</fullName>
    </submittedName>
</protein>
<dbReference type="Proteomes" id="UP000228751">
    <property type="component" value="Unassembled WGS sequence"/>
</dbReference>
<evidence type="ECO:0000313" key="2">
    <source>
        <dbReference type="Proteomes" id="UP000228751"/>
    </source>
</evidence>
<evidence type="ECO:0000313" key="1">
    <source>
        <dbReference type="EMBL" id="PHY95186.1"/>
    </source>
</evidence>
<sequence length="408" mass="42958">MMAAGTTTGYAAGEQTNTSPVDYAQEITYNTPPAGTYQRLRITGESVAAQDSTTALDEINDLPETAETILTARSTSGSINGMLSYGTYDDFFAGILGADWGTTFFASQSSGATLNPRPDGATCNIKLFTADSITGQYVSRSFVSVTGFSNPANNGIFLLDVCGYNPDTAPNSIVIRIFNPNCVNETATGRVTVKSLDLINANTDKTYTLRKKLAGQWQVFSGLMVNQIQIQLQKGQTPTVQIDFIGSDMSITSVDISSAVNAVTTSPLMDVVSGFLGCSIFGAKPAGCIQSATITLARDGAAQDTGMGHVGACGVQFGAFKASMDIEYFFKDYTEFLAWQAGQTGVVWVGIQGSDGYGYQFAILNGQIFNPKNPTSGKNSTIVTTISVTGNPLPGGGTFGMTRLTPSS</sequence>
<organism evidence="1 2">
    <name type="scientific">Acetobacter pomorum</name>
    <dbReference type="NCBI Taxonomy" id="65959"/>
    <lineage>
        <taxon>Bacteria</taxon>
        <taxon>Pseudomonadati</taxon>
        <taxon>Pseudomonadota</taxon>
        <taxon>Alphaproteobacteria</taxon>
        <taxon>Acetobacterales</taxon>
        <taxon>Acetobacteraceae</taxon>
        <taxon>Acetobacter</taxon>
    </lineage>
</organism>
<dbReference type="OrthoDB" id="7354005at2"/>
<name>A0A2G4RF36_9PROT</name>
<accession>A0A2G4RF36</accession>
<dbReference type="Pfam" id="PF18906">
    <property type="entry name" value="Phage_tube_2"/>
    <property type="match status" value="1"/>
</dbReference>
<gene>
    <name evidence="1" type="ORF">CSR02_02770</name>
</gene>
<proteinExistence type="predicted"/>
<dbReference type="AlphaFoldDB" id="A0A2G4RF36"/>
<comment type="caution">
    <text evidence="1">The sequence shown here is derived from an EMBL/GenBank/DDBJ whole genome shotgun (WGS) entry which is preliminary data.</text>
</comment>
<dbReference type="InterPro" id="IPR044000">
    <property type="entry name" value="Phage_tube_2"/>
</dbReference>
<keyword evidence="2" id="KW-1185">Reference proteome</keyword>
<dbReference type="EMBL" id="PEBQ01000030">
    <property type="protein sequence ID" value="PHY95186.1"/>
    <property type="molecule type" value="Genomic_DNA"/>
</dbReference>